<organism evidence="2 3">
    <name type="scientific">Symbiodinium microadriaticum</name>
    <name type="common">Dinoflagellate</name>
    <name type="synonym">Zooxanthella microadriatica</name>
    <dbReference type="NCBI Taxonomy" id="2951"/>
    <lineage>
        <taxon>Eukaryota</taxon>
        <taxon>Sar</taxon>
        <taxon>Alveolata</taxon>
        <taxon>Dinophyceae</taxon>
        <taxon>Suessiales</taxon>
        <taxon>Symbiodiniaceae</taxon>
        <taxon>Symbiodinium</taxon>
    </lineage>
</organism>
<protein>
    <submittedName>
        <fullName evidence="2">Uncharacterized protein</fullName>
    </submittedName>
</protein>
<evidence type="ECO:0000313" key="2">
    <source>
        <dbReference type="EMBL" id="OLP79339.1"/>
    </source>
</evidence>
<sequence length="931" mass="102116">MDVLDGGTQGRGLERDIPLLYFQSRPDGTFILPPSKFPHVFVNEARDIAAGDWDGDGDVDLVVCDVAGLRYYERVHDEIVTERTGWENPFQNVSGERVEQCFVVDWNSDGRADLLLHAGLALLRWEQQSNGSLAEQGLIAGQFNGVSCFWGGNYQDQALDIGDFNEDGLLDVVFKERNPYYGDGHVGVCEREATGGLKRPVWLFSFKPSRYMNGLKMIPCQPMKGPCFILDQDMWSSGFCVKEGACAGRGACTSRGCTCAEEYKGATDCSQCARNYHSLGRRFGAQFDCSRCAGDGLVCAARGLCDDDSIQAWKAQRSGSNLTVRLVQGNGSCTCSEHFGACHSSNPSSMVTKCIKSMSARSATLAPPLPVQPVSHAARVVPPSVEAVNVLPAPRATSQPQRLLQRVRNAELERGPRKGKVNAQTVLLAEPPAVEAASALHVLLVDLWLQREPLSAPIVHQGGLLQVSLAVFTLCVLASSYLLLTSFTFSLDITDVSLNNGTVVLTTHQPHHILRWAHPLVTLRDTGVPELDHSPNFGVKATGGKHLELTSSDEEKSWGPFTSTSQGQLGIGFCSFFKAVGLLGLPSLLWLLALLCLAILSSLQAQALMQGLVSLVALLLVLALRVWSPFSGTPLALARQRFAKQLLQKNPKPMACERGAARALHLQKLKDFYDFFNAFIQDRSMYYVCSNLVVPLTKPFKLSYAELAGPSEVVWFVSHYWGMPLRHFIEAIQSHSQSRAAARAALPSYWVCTFSNNQWKVAEELGQGDWQDSSFFKALRSQTCKGTLMIIDEQALPLHRAWCLFEVLQTVLRSQGDQDFTGFSLGTSSGVLNEGGVGSDLCLVIANKLATLDLRDAEASNRDDEIMIRRLVEAMPGGFDAMNDFIRASIHSALLSMRSRFEENFEQVLQSLRNAKQGRGHADTADVVLDE</sequence>
<gene>
    <name evidence="2" type="ORF">AK812_SmicGene40384</name>
</gene>
<dbReference type="InterPro" id="IPR028994">
    <property type="entry name" value="Integrin_alpha_N"/>
</dbReference>
<feature type="transmembrane region" description="Helical" evidence="1">
    <location>
        <begin position="607"/>
        <end position="627"/>
    </location>
</feature>
<dbReference type="OrthoDB" id="420174at2759"/>
<evidence type="ECO:0000256" key="1">
    <source>
        <dbReference type="SAM" id="Phobius"/>
    </source>
</evidence>
<proteinExistence type="predicted"/>
<dbReference type="EMBL" id="LSRX01001497">
    <property type="protein sequence ID" value="OLP79339.1"/>
    <property type="molecule type" value="Genomic_DNA"/>
</dbReference>
<dbReference type="AlphaFoldDB" id="A0A1Q9C8T3"/>
<keyword evidence="1" id="KW-0472">Membrane</keyword>
<feature type="transmembrane region" description="Helical" evidence="1">
    <location>
        <begin position="579"/>
        <end position="601"/>
    </location>
</feature>
<comment type="caution">
    <text evidence="2">The sequence shown here is derived from an EMBL/GenBank/DDBJ whole genome shotgun (WGS) entry which is preliminary data.</text>
</comment>
<keyword evidence="1" id="KW-1133">Transmembrane helix</keyword>
<keyword evidence="3" id="KW-1185">Reference proteome</keyword>
<dbReference type="SUPFAM" id="SSF69318">
    <property type="entry name" value="Integrin alpha N-terminal domain"/>
    <property type="match status" value="1"/>
</dbReference>
<dbReference type="Gene3D" id="2.130.10.130">
    <property type="entry name" value="Integrin alpha, N-terminal"/>
    <property type="match status" value="1"/>
</dbReference>
<accession>A0A1Q9C8T3</accession>
<name>A0A1Q9C8T3_SYMMI</name>
<keyword evidence="1" id="KW-0812">Transmembrane</keyword>
<dbReference type="Proteomes" id="UP000186817">
    <property type="component" value="Unassembled WGS sequence"/>
</dbReference>
<evidence type="ECO:0000313" key="3">
    <source>
        <dbReference type="Proteomes" id="UP000186817"/>
    </source>
</evidence>
<reference evidence="2 3" key="1">
    <citation type="submission" date="2016-02" db="EMBL/GenBank/DDBJ databases">
        <title>Genome analysis of coral dinoflagellate symbionts highlights evolutionary adaptations to a symbiotic lifestyle.</title>
        <authorList>
            <person name="Aranda M."/>
            <person name="Li Y."/>
            <person name="Liew Y.J."/>
            <person name="Baumgarten S."/>
            <person name="Simakov O."/>
            <person name="Wilson M."/>
            <person name="Piel J."/>
            <person name="Ashoor H."/>
            <person name="Bougouffa S."/>
            <person name="Bajic V.B."/>
            <person name="Ryu T."/>
            <person name="Ravasi T."/>
            <person name="Bayer T."/>
            <person name="Micklem G."/>
            <person name="Kim H."/>
            <person name="Bhak J."/>
            <person name="Lajeunesse T.C."/>
            <person name="Voolstra C.R."/>
        </authorList>
    </citation>
    <scope>NUCLEOTIDE SEQUENCE [LARGE SCALE GENOMIC DNA]</scope>
    <source>
        <strain evidence="2 3">CCMP2467</strain>
    </source>
</reference>